<evidence type="ECO:0008006" key="2">
    <source>
        <dbReference type="Google" id="ProtNLM"/>
    </source>
</evidence>
<gene>
    <name evidence="1" type="ORF">MNBD_GAMMA18-986</name>
</gene>
<evidence type="ECO:0000313" key="1">
    <source>
        <dbReference type="EMBL" id="VAW84404.1"/>
    </source>
</evidence>
<name>A0A3B0ZSK2_9ZZZZ</name>
<dbReference type="InterPro" id="IPR019239">
    <property type="entry name" value="VapB_antitoxin"/>
</dbReference>
<dbReference type="EMBL" id="UOFP01000045">
    <property type="protein sequence ID" value="VAW84404.1"/>
    <property type="molecule type" value="Genomic_DNA"/>
</dbReference>
<sequence length="65" mass="7546">MATNLAIDDKLLKEALLISGLKTKKDTVNHALREFINRRKQLEIISLFGKLDPDADYDYKKARER</sequence>
<organism evidence="1">
    <name type="scientific">hydrothermal vent metagenome</name>
    <dbReference type="NCBI Taxonomy" id="652676"/>
    <lineage>
        <taxon>unclassified sequences</taxon>
        <taxon>metagenomes</taxon>
        <taxon>ecological metagenomes</taxon>
    </lineage>
</organism>
<dbReference type="Pfam" id="PF09957">
    <property type="entry name" value="VapB_antitoxin"/>
    <property type="match status" value="1"/>
</dbReference>
<reference evidence="1" key="1">
    <citation type="submission" date="2018-06" db="EMBL/GenBank/DDBJ databases">
        <authorList>
            <person name="Zhirakovskaya E."/>
        </authorList>
    </citation>
    <scope>NUCLEOTIDE SEQUENCE</scope>
</reference>
<proteinExistence type="predicted"/>
<protein>
    <recommendedName>
        <fullName evidence="2">Antitoxin to Toxin 1, PIN domain</fullName>
    </recommendedName>
</protein>
<dbReference type="AlphaFoldDB" id="A0A3B0ZSK2"/>
<accession>A0A3B0ZSK2</accession>